<reference evidence="5" key="2">
    <citation type="journal article" date="2013" name="Biotechnol. Biofuels">
        <title>Mining for hemicellulases in the fungus-growing termite Pseudacanthotermes militaris using functional metagenomics.</title>
        <authorList>
            <person name="Bastien G."/>
            <person name="Arnal G."/>
            <person name="Bozonnet S."/>
            <person name="Laguerre S."/>
            <person name="Ferreira F."/>
            <person name="Faure R."/>
            <person name="Henrissat B."/>
            <person name="Lefevre F."/>
            <person name="Robe P."/>
            <person name="Bouchez O."/>
            <person name="Noirot C."/>
            <person name="Dumon C."/>
            <person name="O'Donohue M."/>
        </authorList>
    </citation>
    <scope>NUCLEOTIDE SEQUENCE</scope>
</reference>
<evidence type="ECO:0000313" key="6">
    <source>
        <dbReference type="EMBL" id="CCO21282.1"/>
    </source>
</evidence>
<dbReference type="EMBL" id="HF548289">
    <property type="protein sequence ID" value="CCO21264.1"/>
    <property type="molecule type" value="Genomic_DNA"/>
</dbReference>
<dbReference type="EMBL" id="HF548290">
    <property type="protein sequence ID" value="CCO21282.1"/>
    <property type="molecule type" value="Genomic_DNA"/>
</dbReference>
<organism evidence="5">
    <name type="scientific">termite gut metagenome</name>
    <dbReference type="NCBI Taxonomy" id="433724"/>
    <lineage>
        <taxon>unclassified sequences</taxon>
        <taxon>metagenomes</taxon>
        <taxon>organismal metagenomes</taxon>
    </lineage>
</organism>
<evidence type="ECO:0000313" key="2">
    <source>
        <dbReference type="EMBL" id="CCO21146.1"/>
    </source>
</evidence>
<proteinExistence type="predicted"/>
<evidence type="ECO:0008006" key="8">
    <source>
        <dbReference type="Google" id="ProtNLM"/>
    </source>
</evidence>
<evidence type="ECO:0000313" key="7">
    <source>
        <dbReference type="EMBL" id="CCO21312.1"/>
    </source>
</evidence>
<dbReference type="EMBL" id="HF548286">
    <property type="protein sequence ID" value="CCO21146.1"/>
    <property type="molecule type" value="Genomic_DNA"/>
</dbReference>
<protein>
    <recommendedName>
        <fullName evidence="8">AbiEi antitoxin C-terminal domain-containing protein</fullName>
    </recommendedName>
</protein>
<dbReference type="EMBL" id="HF548291">
    <property type="protein sequence ID" value="CCO21312.1"/>
    <property type="molecule type" value="Genomic_DNA"/>
</dbReference>
<dbReference type="EMBL" id="HF548288">
    <property type="protein sequence ID" value="CCO21217.1"/>
    <property type="molecule type" value="Genomic_DNA"/>
</dbReference>
<evidence type="ECO:0000313" key="4">
    <source>
        <dbReference type="EMBL" id="CCO21217.1"/>
    </source>
</evidence>
<gene>
    <name evidence="1" type="ORF">BN138_289</name>
    <name evidence="2" type="ORF">BN138_334</name>
    <name evidence="3" type="ORF">BN138_387</name>
    <name evidence="4" type="ORF">BN138_405</name>
    <name evidence="5" type="ORF">BN138_452</name>
    <name evidence="6" type="ORF">BN138_470</name>
    <name evidence="7" type="ORF">BN138_500</name>
</gene>
<evidence type="ECO:0000313" key="1">
    <source>
        <dbReference type="EMBL" id="CCO21101.1"/>
    </source>
</evidence>
<evidence type="ECO:0000313" key="5">
    <source>
        <dbReference type="EMBL" id="CCO21264.1"/>
    </source>
</evidence>
<accession>S0DEF1</accession>
<dbReference type="AlphaFoldDB" id="S0DEF1"/>
<dbReference type="EMBL" id="HF548287">
    <property type="protein sequence ID" value="CCO21199.1"/>
    <property type="molecule type" value="Genomic_DNA"/>
</dbReference>
<sequence length="237" mass="27486">MNGLRENIIRQISDMEAGRVFTYKDLDFPTEKFGNVTHILFEKSRAGELIRLERGAFYKPKISSLGLGEMPLYEYEKLNYISGKLNGYVTGLLAYNSMGVTEQVPSVIAIATKKYTRPFVFQNLKIETVTAYVDIDKYRQEDIEYLRFLDAVKDIKKIPARTQQEVYDYVKHKYLETYSSEIQGKLVSLAKEYPPRVRKVLSDMFLDLGKKGMSDELISTVYPTTRFELNYLPAYKQ</sequence>
<dbReference type="EMBL" id="HF548284">
    <property type="protein sequence ID" value="CCO21101.1"/>
    <property type="molecule type" value="Genomic_DNA"/>
</dbReference>
<evidence type="ECO:0000313" key="3">
    <source>
        <dbReference type="EMBL" id="CCO21199.1"/>
    </source>
</evidence>
<name>S0DEF1_9ZZZZ</name>
<reference evidence="5" key="1">
    <citation type="submission" date="2012-10" db="EMBL/GenBank/DDBJ databases">
        <authorList>
            <person name="Sandrine L."/>
        </authorList>
    </citation>
    <scope>NUCLEOTIDE SEQUENCE</scope>
</reference>